<gene>
    <name evidence="8" type="ORF">OLEA9_A018573</name>
</gene>
<evidence type="ECO:0000313" key="9">
    <source>
        <dbReference type="Proteomes" id="UP000594638"/>
    </source>
</evidence>
<protein>
    <submittedName>
        <fullName evidence="8">Tetraspanin-15-like</fullName>
    </submittedName>
</protein>
<comment type="subcellular location">
    <subcellularLocation>
        <location evidence="1">Membrane</location>
        <topology evidence="1">Multi-pass membrane protein</topology>
    </subcellularLocation>
</comment>
<comment type="caution">
    <text evidence="8">The sequence shown here is derived from an EMBL/GenBank/DDBJ whole genome shotgun (WGS) entry which is preliminary data.</text>
</comment>
<keyword evidence="5 7" id="KW-0472">Membrane</keyword>
<dbReference type="GO" id="GO:0009734">
    <property type="term" value="P:auxin-activated signaling pathway"/>
    <property type="evidence" value="ECO:0007669"/>
    <property type="project" value="InterPro"/>
</dbReference>
<evidence type="ECO:0000256" key="2">
    <source>
        <dbReference type="ARBA" id="ARBA00006840"/>
    </source>
</evidence>
<evidence type="ECO:0000256" key="6">
    <source>
        <dbReference type="SAM" id="MobiDB-lite"/>
    </source>
</evidence>
<feature type="region of interest" description="Disordered" evidence="6">
    <location>
        <begin position="1"/>
        <end position="34"/>
    </location>
</feature>
<dbReference type="Pfam" id="PF00335">
    <property type="entry name" value="Tetraspanin"/>
    <property type="match status" value="1"/>
</dbReference>
<keyword evidence="3 7" id="KW-0812">Transmembrane</keyword>
<organism evidence="8 9">
    <name type="scientific">Olea europaea subsp. europaea</name>
    <dbReference type="NCBI Taxonomy" id="158383"/>
    <lineage>
        <taxon>Eukaryota</taxon>
        <taxon>Viridiplantae</taxon>
        <taxon>Streptophyta</taxon>
        <taxon>Embryophyta</taxon>
        <taxon>Tracheophyta</taxon>
        <taxon>Spermatophyta</taxon>
        <taxon>Magnoliopsida</taxon>
        <taxon>eudicotyledons</taxon>
        <taxon>Gunneridae</taxon>
        <taxon>Pentapetalae</taxon>
        <taxon>asterids</taxon>
        <taxon>lamiids</taxon>
        <taxon>Lamiales</taxon>
        <taxon>Oleaceae</taxon>
        <taxon>Oleeae</taxon>
        <taxon>Olea</taxon>
    </lineage>
</organism>
<evidence type="ECO:0000313" key="8">
    <source>
        <dbReference type="EMBL" id="CAA2973293.1"/>
    </source>
</evidence>
<evidence type="ECO:0000256" key="5">
    <source>
        <dbReference type="ARBA" id="ARBA00023136"/>
    </source>
</evidence>
<dbReference type="PANTHER" id="PTHR32191">
    <property type="entry name" value="TETRASPANIN-8-RELATED"/>
    <property type="match status" value="1"/>
</dbReference>
<evidence type="ECO:0000256" key="1">
    <source>
        <dbReference type="ARBA" id="ARBA00004141"/>
    </source>
</evidence>
<evidence type="ECO:0000256" key="7">
    <source>
        <dbReference type="SAM" id="Phobius"/>
    </source>
</evidence>
<dbReference type="Gramene" id="OE9A018573T1">
    <property type="protein sequence ID" value="OE9A018573C1"/>
    <property type="gene ID" value="OE9A018573"/>
</dbReference>
<keyword evidence="9" id="KW-1185">Reference proteome</keyword>
<keyword evidence="4 7" id="KW-1133">Transmembrane helix</keyword>
<dbReference type="InterPro" id="IPR018499">
    <property type="entry name" value="Tetraspanin/Peripherin"/>
</dbReference>
<name>A0A8S0R330_OLEEU</name>
<accession>A0A8S0R330</accession>
<evidence type="ECO:0000256" key="4">
    <source>
        <dbReference type="ARBA" id="ARBA00022989"/>
    </source>
</evidence>
<reference evidence="8 9" key="1">
    <citation type="submission" date="2019-12" db="EMBL/GenBank/DDBJ databases">
        <authorList>
            <person name="Alioto T."/>
            <person name="Alioto T."/>
            <person name="Gomez Garrido J."/>
        </authorList>
    </citation>
    <scope>NUCLEOTIDE SEQUENCE [LARGE SCALE GENOMIC DNA]</scope>
</reference>
<dbReference type="Proteomes" id="UP000594638">
    <property type="component" value="Unassembled WGS sequence"/>
</dbReference>
<dbReference type="AlphaFoldDB" id="A0A8S0R330"/>
<feature type="transmembrane region" description="Helical" evidence="7">
    <location>
        <begin position="275"/>
        <end position="299"/>
    </location>
</feature>
<sequence>MAGPENNTSNPPPESVALTVYEEKPETKEEIPDKAEPKKEIMRGVKSLNSKKVVLLLVLLTFLLSIPILFLGIWLLYIQQYDCEGLLKNLPRLQSGVGIGMLVIFFLSNAVIYTRAKFPAPGLVVIVILTILTLIVGLGILGDFKTETRRIVASPRWLDLKVHNRNNWNDIKLCIYETRTCKDLTSRSYMLDSNSVSTSNLSPIESGCCTPPSTCEMEFVNATYWRRGNKDNIDGTIPYDRDCDLWKNDETMLCYNCNACKNGYVKTLEGKWLKLGTFLSVMSLLLMISHLLLFVATMWEQYAG</sequence>
<dbReference type="InterPro" id="IPR044991">
    <property type="entry name" value="TET_plant"/>
</dbReference>
<dbReference type="OrthoDB" id="903374at2759"/>
<evidence type="ECO:0000256" key="3">
    <source>
        <dbReference type="ARBA" id="ARBA00022692"/>
    </source>
</evidence>
<feature type="transmembrane region" description="Helical" evidence="7">
    <location>
        <begin position="97"/>
        <end position="116"/>
    </location>
</feature>
<proteinExistence type="inferred from homology"/>
<feature type="transmembrane region" description="Helical" evidence="7">
    <location>
        <begin position="53"/>
        <end position="77"/>
    </location>
</feature>
<comment type="similarity">
    <text evidence="2">Belongs to the tetraspanin (TM4SF) family.</text>
</comment>
<dbReference type="GO" id="GO:0016020">
    <property type="term" value="C:membrane"/>
    <property type="evidence" value="ECO:0007669"/>
    <property type="project" value="UniProtKB-SubCell"/>
</dbReference>
<feature type="compositionally biased region" description="Basic and acidic residues" evidence="6">
    <location>
        <begin position="21"/>
        <end position="34"/>
    </location>
</feature>
<dbReference type="EMBL" id="CACTIH010002096">
    <property type="protein sequence ID" value="CAA2973293.1"/>
    <property type="molecule type" value="Genomic_DNA"/>
</dbReference>
<feature type="transmembrane region" description="Helical" evidence="7">
    <location>
        <begin position="122"/>
        <end position="141"/>
    </location>
</feature>